<reference evidence="2" key="1">
    <citation type="journal article" date="2019" name="Int. J. Syst. Evol. Microbiol.">
        <title>The Global Catalogue of Microorganisms (GCM) 10K type strain sequencing project: providing services to taxonomists for standard genome sequencing and annotation.</title>
        <authorList>
            <consortium name="The Broad Institute Genomics Platform"/>
            <consortium name="The Broad Institute Genome Sequencing Center for Infectious Disease"/>
            <person name="Wu L."/>
            <person name="Ma J."/>
        </authorList>
    </citation>
    <scope>NUCLEOTIDE SEQUENCE [LARGE SCALE GENOMIC DNA]</scope>
    <source>
        <strain evidence="2">JCM 17939</strain>
    </source>
</reference>
<sequence>MLADKGDHGAGDVWASYGGRTKQESQAMANRSPPGYAGLANVRTPTMPWRIL</sequence>
<dbReference type="EMBL" id="BAABHK010000007">
    <property type="protein sequence ID" value="GAA4629799.1"/>
    <property type="molecule type" value="Genomic_DNA"/>
</dbReference>
<gene>
    <name evidence="1" type="ORF">GCM10023196_052610</name>
</gene>
<evidence type="ECO:0000313" key="1">
    <source>
        <dbReference type="EMBL" id="GAA4629799.1"/>
    </source>
</evidence>
<protein>
    <submittedName>
        <fullName evidence="1">Uncharacterized protein</fullName>
    </submittedName>
</protein>
<keyword evidence="2" id="KW-1185">Reference proteome</keyword>
<name>A0ABP8UH90_9ACTN</name>
<dbReference type="Proteomes" id="UP001501442">
    <property type="component" value="Unassembled WGS sequence"/>
</dbReference>
<organism evidence="1 2">
    <name type="scientific">Actinoallomurus vinaceus</name>
    <dbReference type="NCBI Taxonomy" id="1080074"/>
    <lineage>
        <taxon>Bacteria</taxon>
        <taxon>Bacillati</taxon>
        <taxon>Actinomycetota</taxon>
        <taxon>Actinomycetes</taxon>
        <taxon>Streptosporangiales</taxon>
        <taxon>Thermomonosporaceae</taxon>
        <taxon>Actinoallomurus</taxon>
    </lineage>
</organism>
<proteinExistence type="predicted"/>
<accession>A0ABP8UH90</accession>
<comment type="caution">
    <text evidence="1">The sequence shown here is derived from an EMBL/GenBank/DDBJ whole genome shotgun (WGS) entry which is preliminary data.</text>
</comment>
<evidence type="ECO:0000313" key="2">
    <source>
        <dbReference type="Proteomes" id="UP001501442"/>
    </source>
</evidence>